<evidence type="ECO:0000313" key="4">
    <source>
        <dbReference type="EMBL" id="BAU98913.1"/>
    </source>
</evidence>
<keyword evidence="1 4" id="KW-0489">Methyltransferase</keyword>
<evidence type="ECO:0000256" key="2">
    <source>
        <dbReference type="ARBA" id="ARBA00022679"/>
    </source>
</evidence>
<keyword evidence="2 4" id="KW-0808">Transferase</keyword>
<dbReference type="OrthoDB" id="9764961at2"/>
<gene>
    <name evidence="4" type="ORF">AUMI_13710</name>
</gene>
<dbReference type="CDD" id="cd02440">
    <property type="entry name" value="AdoMet_MTases"/>
    <property type="match status" value="1"/>
</dbReference>
<dbReference type="Proteomes" id="UP000243847">
    <property type="component" value="Chromosome sequence1"/>
</dbReference>
<dbReference type="Pfam" id="PF05175">
    <property type="entry name" value="MTS"/>
    <property type="match status" value="1"/>
</dbReference>
<dbReference type="AlphaFoldDB" id="A0A173LVN8"/>
<organism evidence="4 5">
    <name type="scientific">Aurantimicrobium minutum</name>
    <dbReference type="NCBI Taxonomy" id="708131"/>
    <lineage>
        <taxon>Bacteria</taxon>
        <taxon>Bacillati</taxon>
        <taxon>Actinomycetota</taxon>
        <taxon>Actinomycetes</taxon>
        <taxon>Micrococcales</taxon>
        <taxon>Microbacteriaceae</taxon>
        <taxon>Aurantimicrobium</taxon>
    </lineage>
</organism>
<dbReference type="InterPro" id="IPR046977">
    <property type="entry name" value="RsmC/RlmG"/>
</dbReference>
<dbReference type="GO" id="GO:0008757">
    <property type="term" value="F:S-adenosylmethionine-dependent methyltransferase activity"/>
    <property type="evidence" value="ECO:0007669"/>
    <property type="project" value="InterPro"/>
</dbReference>
<dbReference type="RefSeq" id="WP_096380708.1">
    <property type="nucleotide sequence ID" value="NZ_AP017457.1"/>
</dbReference>
<accession>A0A173LVN8</accession>
<protein>
    <submittedName>
        <fullName evidence="4">16S rRNA methyltransferase</fullName>
    </submittedName>
</protein>
<dbReference type="InterPro" id="IPR007848">
    <property type="entry name" value="Small_mtfrase_dom"/>
</dbReference>
<evidence type="ECO:0000256" key="1">
    <source>
        <dbReference type="ARBA" id="ARBA00022603"/>
    </source>
</evidence>
<feature type="domain" description="Methyltransferase small" evidence="3">
    <location>
        <begin position="32"/>
        <end position="192"/>
    </location>
</feature>
<dbReference type="InterPro" id="IPR029063">
    <property type="entry name" value="SAM-dependent_MTases_sf"/>
</dbReference>
<dbReference type="GO" id="GO:0032259">
    <property type="term" value="P:methylation"/>
    <property type="evidence" value="ECO:0007669"/>
    <property type="project" value="UniProtKB-KW"/>
</dbReference>
<dbReference type="Gene3D" id="3.40.50.150">
    <property type="entry name" value="Vaccinia Virus protein VP39"/>
    <property type="match status" value="1"/>
</dbReference>
<dbReference type="PANTHER" id="PTHR47816">
    <property type="entry name" value="RIBOSOMAL RNA SMALL SUBUNIT METHYLTRANSFERASE C"/>
    <property type="match status" value="1"/>
</dbReference>
<proteinExistence type="predicted"/>
<dbReference type="GeneID" id="80451557"/>
<sequence>MTEKKTEHYFSAQPAGDFTTKEIKVRLAHSDYTVETAGGIFSPDHIDAGTEQLLYSVPTPPQTGNFLDIGCGWGPLALTLALEAPHAHIYAVDVNQRALELTRRNAERLSLDNITASVPDQIDPQLSFDLMWSNPPIRVGKAELHAIMHTWLPRLNIGGQAYLVVAKHLGADSFEKWLSSKFASTHSVTREDTRKGFRIINVTRVS</sequence>
<evidence type="ECO:0000313" key="5">
    <source>
        <dbReference type="Proteomes" id="UP000243847"/>
    </source>
</evidence>
<dbReference type="KEGG" id="amin:AUMI_13710"/>
<evidence type="ECO:0000259" key="3">
    <source>
        <dbReference type="Pfam" id="PF05175"/>
    </source>
</evidence>
<dbReference type="SUPFAM" id="SSF53335">
    <property type="entry name" value="S-adenosyl-L-methionine-dependent methyltransferases"/>
    <property type="match status" value="1"/>
</dbReference>
<name>A0A173LVN8_9MICO</name>
<dbReference type="PANTHER" id="PTHR47816:SF4">
    <property type="entry name" value="RIBOSOMAL RNA SMALL SUBUNIT METHYLTRANSFERASE C"/>
    <property type="match status" value="1"/>
</dbReference>
<dbReference type="EMBL" id="AP017457">
    <property type="protein sequence ID" value="BAU98913.1"/>
    <property type="molecule type" value="Genomic_DNA"/>
</dbReference>
<reference evidence="4 5" key="1">
    <citation type="journal article" date="2016" name="Genome Announc.">
        <title>Complete Genome Sequence of Aurantimicrobium minutum Type Strain KNCT, a Planktonic Ultramicrobacterium Isolated from River Water.</title>
        <authorList>
            <person name="Nakai R."/>
            <person name="Fujisawa T."/>
            <person name="Nakamura Y."/>
            <person name="Nishide H."/>
            <person name="Uchiyama I."/>
            <person name="Baba T."/>
            <person name="Toyoda A."/>
            <person name="Fujiyama A."/>
            <person name="Naganuma T."/>
            <person name="Niki H."/>
        </authorList>
    </citation>
    <scope>NUCLEOTIDE SEQUENCE [LARGE SCALE GENOMIC DNA]</scope>
    <source>
        <strain evidence="4 5">KNC</strain>
    </source>
</reference>